<dbReference type="Pfam" id="PF01648">
    <property type="entry name" value="ACPS"/>
    <property type="match status" value="1"/>
</dbReference>
<dbReference type="EMBL" id="QKMR01000023">
    <property type="protein sequence ID" value="PYG85773.1"/>
    <property type="molecule type" value="Genomic_DNA"/>
</dbReference>
<dbReference type="GO" id="GO:0008897">
    <property type="term" value="F:holo-[acyl-carrier-protein] synthase activity"/>
    <property type="evidence" value="ECO:0007669"/>
    <property type="project" value="InterPro"/>
</dbReference>
<name>A0A318XIV7_9FIRM</name>
<dbReference type="OrthoDB" id="2081302at2"/>
<evidence type="ECO:0000313" key="3">
    <source>
        <dbReference type="EMBL" id="PYG85773.1"/>
    </source>
</evidence>
<feature type="domain" description="4'-phosphopantetheinyl transferase" evidence="2">
    <location>
        <begin position="137"/>
        <end position="211"/>
    </location>
</feature>
<sequence>MEYESVEREINNFLRNASKEFEFYYEIINIRHFMRKVFTKDENVWSAFSDGEKADQHKFKSPKKRIQWMAGRYAGKMAFVKMAAVNDTGSDFKKIDLKQIRILNGLNSAPYIEGYPGLNISISHSYPYCVAVVSQRRIGVDIENTISEIKSLLGFYYTENEIKELNKLYYPGNDDKACEVNCLATLYWTRKEAVSKLYRLGMNMDFHEIDTVYNIIKINNIEKVRTVSIQNRYCSLSLAFVES</sequence>
<protein>
    <submittedName>
        <fullName evidence="3">Phosphopantetheinyl transferase</fullName>
    </submittedName>
</protein>
<dbReference type="AlphaFoldDB" id="A0A318XIV7"/>
<gene>
    <name evidence="3" type="ORF">LY28_03193</name>
</gene>
<organism evidence="3 4">
    <name type="scientific">Ruminiclostridium sufflavum DSM 19573</name>
    <dbReference type="NCBI Taxonomy" id="1121337"/>
    <lineage>
        <taxon>Bacteria</taxon>
        <taxon>Bacillati</taxon>
        <taxon>Bacillota</taxon>
        <taxon>Clostridia</taxon>
        <taxon>Eubacteriales</taxon>
        <taxon>Oscillospiraceae</taxon>
        <taxon>Ruminiclostridium</taxon>
    </lineage>
</organism>
<dbReference type="SUPFAM" id="SSF56214">
    <property type="entry name" value="4'-phosphopantetheinyl transferase"/>
    <property type="match status" value="2"/>
</dbReference>
<accession>A0A318XIV7</accession>
<reference evidence="3 4" key="1">
    <citation type="submission" date="2018-06" db="EMBL/GenBank/DDBJ databases">
        <title>Genomic Encyclopedia of Type Strains, Phase I: the one thousand microbial genomes (KMG-I) project.</title>
        <authorList>
            <person name="Kyrpides N."/>
        </authorList>
    </citation>
    <scope>NUCLEOTIDE SEQUENCE [LARGE SCALE GENOMIC DNA]</scope>
    <source>
        <strain evidence="3 4">DSM 19573</strain>
    </source>
</reference>
<dbReference type="InterPro" id="IPR008278">
    <property type="entry name" value="4-PPantetheinyl_Trfase_dom"/>
</dbReference>
<evidence type="ECO:0000256" key="1">
    <source>
        <dbReference type="ARBA" id="ARBA00022679"/>
    </source>
</evidence>
<dbReference type="GO" id="GO:0000287">
    <property type="term" value="F:magnesium ion binding"/>
    <property type="evidence" value="ECO:0007669"/>
    <property type="project" value="InterPro"/>
</dbReference>
<keyword evidence="4" id="KW-1185">Reference proteome</keyword>
<proteinExistence type="predicted"/>
<keyword evidence="1 3" id="KW-0808">Transferase</keyword>
<dbReference type="Gene3D" id="3.90.470.20">
    <property type="entry name" value="4'-phosphopantetheinyl transferase domain"/>
    <property type="match status" value="2"/>
</dbReference>
<evidence type="ECO:0000313" key="4">
    <source>
        <dbReference type="Proteomes" id="UP000248132"/>
    </source>
</evidence>
<dbReference type="Proteomes" id="UP000248132">
    <property type="component" value="Unassembled WGS sequence"/>
</dbReference>
<dbReference type="InterPro" id="IPR037143">
    <property type="entry name" value="4-PPantetheinyl_Trfase_dom_sf"/>
</dbReference>
<evidence type="ECO:0000259" key="2">
    <source>
        <dbReference type="Pfam" id="PF01648"/>
    </source>
</evidence>
<dbReference type="RefSeq" id="WP_110463163.1">
    <property type="nucleotide sequence ID" value="NZ_QKMR01000023.1"/>
</dbReference>
<comment type="caution">
    <text evidence="3">The sequence shown here is derived from an EMBL/GenBank/DDBJ whole genome shotgun (WGS) entry which is preliminary data.</text>
</comment>